<feature type="domain" description="Gal80p-like C-terminal" evidence="3">
    <location>
        <begin position="135"/>
        <end position="274"/>
    </location>
</feature>
<name>A0A149PBH3_9BURK</name>
<dbReference type="OrthoDB" id="9781031at2"/>
<dbReference type="Proteomes" id="UP000075613">
    <property type="component" value="Unassembled WGS sequence"/>
</dbReference>
<dbReference type="InterPro" id="IPR036291">
    <property type="entry name" value="NAD(P)-bd_dom_sf"/>
</dbReference>
<dbReference type="SUPFAM" id="SSF51735">
    <property type="entry name" value="NAD(P)-binding Rossmann-fold domains"/>
    <property type="match status" value="1"/>
</dbReference>
<dbReference type="Gene3D" id="3.30.360.10">
    <property type="entry name" value="Dihydrodipicolinate Reductase, domain 2"/>
    <property type="match status" value="1"/>
</dbReference>
<dbReference type="EMBL" id="LRBG01000039">
    <property type="protein sequence ID" value="KXU82385.1"/>
    <property type="molecule type" value="Genomic_DNA"/>
</dbReference>
<dbReference type="InterPro" id="IPR000683">
    <property type="entry name" value="Gfo/Idh/MocA-like_OxRdtase_N"/>
</dbReference>
<dbReference type="SUPFAM" id="SSF55347">
    <property type="entry name" value="Glyceraldehyde-3-phosphate dehydrogenase-like, C-terminal domain"/>
    <property type="match status" value="1"/>
</dbReference>
<dbReference type="GO" id="GO:0016491">
    <property type="term" value="F:oxidoreductase activity"/>
    <property type="evidence" value="ECO:0007669"/>
    <property type="project" value="UniProtKB-KW"/>
</dbReference>
<evidence type="ECO:0000259" key="3">
    <source>
        <dbReference type="Pfam" id="PF22685"/>
    </source>
</evidence>
<dbReference type="InterPro" id="IPR055080">
    <property type="entry name" value="Gal80p-like_C"/>
</dbReference>
<evidence type="ECO:0000256" key="1">
    <source>
        <dbReference type="ARBA" id="ARBA00023002"/>
    </source>
</evidence>
<evidence type="ECO:0000259" key="2">
    <source>
        <dbReference type="Pfam" id="PF01408"/>
    </source>
</evidence>
<dbReference type="Gene3D" id="3.40.50.720">
    <property type="entry name" value="NAD(P)-binding Rossmann-like Domain"/>
    <property type="match status" value="1"/>
</dbReference>
<dbReference type="RefSeq" id="WP_062137343.1">
    <property type="nucleotide sequence ID" value="NZ_LRBG01000039.1"/>
</dbReference>
<keyword evidence="5" id="KW-1185">Reference proteome</keyword>
<dbReference type="AlphaFoldDB" id="A0A149PBH3"/>
<accession>A0A149PBH3</accession>
<keyword evidence="1" id="KW-0560">Oxidoreductase</keyword>
<reference evidence="4 5" key="1">
    <citation type="journal article" date="2015" name="Int. J. Syst. Evol. Microbiol.">
        <title>Burkholderia monticola sp. nov., isolated from mountain soil.</title>
        <authorList>
            <person name="Baek I."/>
            <person name="Seo B."/>
            <person name="Lee I."/>
            <person name="Yi H."/>
            <person name="Chun J."/>
        </authorList>
    </citation>
    <scope>NUCLEOTIDE SEQUENCE [LARGE SCALE GENOMIC DNA]</scope>
    <source>
        <strain evidence="4 5">JC2948</strain>
    </source>
</reference>
<feature type="domain" description="Gfo/Idh/MocA-like oxidoreductase N-terminal" evidence="2">
    <location>
        <begin position="5"/>
        <end position="128"/>
    </location>
</feature>
<dbReference type="GO" id="GO:0000166">
    <property type="term" value="F:nucleotide binding"/>
    <property type="evidence" value="ECO:0007669"/>
    <property type="project" value="InterPro"/>
</dbReference>
<organism evidence="4 5">
    <name type="scientific">Paraburkholderia monticola</name>
    <dbReference type="NCBI Taxonomy" id="1399968"/>
    <lineage>
        <taxon>Bacteria</taxon>
        <taxon>Pseudomonadati</taxon>
        <taxon>Pseudomonadota</taxon>
        <taxon>Betaproteobacteria</taxon>
        <taxon>Burkholderiales</taxon>
        <taxon>Burkholderiaceae</taxon>
        <taxon>Paraburkholderia</taxon>
    </lineage>
</organism>
<evidence type="ECO:0000313" key="5">
    <source>
        <dbReference type="Proteomes" id="UP000075613"/>
    </source>
</evidence>
<dbReference type="PANTHER" id="PTHR43818:SF11">
    <property type="entry name" value="BCDNA.GH03377"/>
    <property type="match status" value="1"/>
</dbReference>
<sequence length="369" mass="39221">MSKRFRVGIVGVSPDRGWGATAHLPALRALSDVFEIAGVANTSLASAQAAAAAFDIPRAFESVAALVESPDIDVVVVAVKVPYHKEVVTAALKAGKHVYCEWPLGNGLAEAVEMAALARQSKGRAVVGTQAVASPEVAYVRKLVADGFLGEVISSTYLGCGFTWGDEVTRGDSYAMDARTGATMLAIIGGHALAAVQSVIGAVDEVSSVVSQRRRTVRIVETGESIPMQTHDHVMLNAVLKSGAPLSLELRGGMPRGERLLWEINGTQGDLRITAPNAFAPVINIAPLRVEAGKKGEEGYRELDVPKSYYYGFEDTTPARNVAAVYRQMADDLVNETHTAPDFDDAVALHKVIDAIERSNQSGARTRIA</sequence>
<proteinExistence type="predicted"/>
<dbReference type="InterPro" id="IPR050463">
    <property type="entry name" value="Gfo/Idh/MocA_oxidrdct_glycsds"/>
</dbReference>
<protein>
    <submittedName>
        <fullName evidence="4">Oxidoreductase</fullName>
    </submittedName>
</protein>
<dbReference type="Pfam" id="PF01408">
    <property type="entry name" value="GFO_IDH_MocA"/>
    <property type="match status" value="1"/>
</dbReference>
<evidence type="ECO:0000313" key="4">
    <source>
        <dbReference type="EMBL" id="KXU82385.1"/>
    </source>
</evidence>
<dbReference type="PANTHER" id="PTHR43818">
    <property type="entry name" value="BCDNA.GH03377"/>
    <property type="match status" value="1"/>
</dbReference>
<gene>
    <name evidence="4" type="ORF">CI15_33115</name>
</gene>
<comment type="caution">
    <text evidence="4">The sequence shown here is derived from an EMBL/GenBank/DDBJ whole genome shotgun (WGS) entry which is preliminary data.</text>
</comment>
<dbReference type="STRING" id="1399968.CI15_33115"/>
<dbReference type="Pfam" id="PF22685">
    <property type="entry name" value="Gal80p_C-like"/>
    <property type="match status" value="1"/>
</dbReference>